<accession>A0A0E9N172</accession>
<feature type="domain" description="Carbohydrate kinase FGGY C-terminal" evidence="5">
    <location>
        <begin position="389"/>
        <end position="435"/>
    </location>
</feature>
<name>A0A0E9N172_9BACT</name>
<dbReference type="CDD" id="cd07772">
    <property type="entry name" value="ASKHA_NBD_FGGY_NaCK-like"/>
    <property type="match status" value="1"/>
</dbReference>
<sequence length="453" mass="50592">MRAVENVVAVFDIGKTNKKLLVFNEDYEPVLEESSQFAETADEDGFSCDDIAAIGNWVKESMRRLIHSSAFRLKAVNFSTYGASLVHVDQQGKRVTPLYNYLKDYPAELLEQFLATYGGAEQIGTSTATPFTGHLNTGLQLYWLKHRRPELFAQISRTLHFPQYLSYLLTGENYAELTNLGCHSGLWDFRKKQYHPWLQAERILHKLARVTSGSEVSVVAVDGVSVQVGRGLHDSSAALVPYLRQFSDPFTVISTGTWSISLNPFNPELPNAQELAQGCLSYLSYKGDPVKASMLFAGNDHDQQVKRIAAHFLVDAAFYQQLPYQPGETSGESERQQYYYNGGVQPSVFGSRDLSSFSDVTAAYRCLLQDIIAQQVISTRQVLGNVRIQRILVDGGFGRNEWFMRLLGAALPDKEVMAASMLQGTAMGTAMAIHDHWNTKPLPDNAIKLKRIS</sequence>
<dbReference type="AlphaFoldDB" id="A0A0E9N172"/>
<keyword evidence="2" id="KW-0808">Transferase</keyword>
<reference evidence="6 7" key="1">
    <citation type="submission" date="2015-04" db="EMBL/GenBank/DDBJ databases">
        <title>Whole genome shotgun sequence of Flavihumibacter petaseus NBRC 106054.</title>
        <authorList>
            <person name="Miyazawa S."/>
            <person name="Hosoyama A."/>
            <person name="Hashimoto M."/>
            <person name="Noguchi M."/>
            <person name="Tsuchikane K."/>
            <person name="Ohji S."/>
            <person name="Yamazoe A."/>
            <person name="Ichikawa N."/>
            <person name="Kimura A."/>
            <person name="Fujita N."/>
        </authorList>
    </citation>
    <scope>NUCLEOTIDE SEQUENCE [LARGE SCALE GENOMIC DNA]</scope>
    <source>
        <strain evidence="6 7">NBRC 106054</strain>
    </source>
</reference>
<organism evidence="6 7">
    <name type="scientific">Flavihumibacter petaseus NBRC 106054</name>
    <dbReference type="NCBI Taxonomy" id="1220578"/>
    <lineage>
        <taxon>Bacteria</taxon>
        <taxon>Pseudomonadati</taxon>
        <taxon>Bacteroidota</taxon>
        <taxon>Chitinophagia</taxon>
        <taxon>Chitinophagales</taxon>
        <taxon>Chitinophagaceae</taxon>
        <taxon>Flavihumibacter</taxon>
    </lineage>
</organism>
<dbReference type="Proteomes" id="UP000033121">
    <property type="component" value="Unassembled WGS sequence"/>
</dbReference>
<dbReference type="GO" id="GO:0016301">
    <property type="term" value="F:kinase activity"/>
    <property type="evidence" value="ECO:0007669"/>
    <property type="project" value="UniProtKB-KW"/>
</dbReference>
<dbReference type="Pfam" id="PF00370">
    <property type="entry name" value="FGGY_N"/>
    <property type="match status" value="1"/>
</dbReference>
<dbReference type="InterPro" id="IPR043129">
    <property type="entry name" value="ATPase_NBD"/>
</dbReference>
<dbReference type="RefSeq" id="WP_046369030.1">
    <property type="nucleotide sequence ID" value="NZ_BBWV01000002.1"/>
</dbReference>
<evidence type="ECO:0000256" key="1">
    <source>
        <dbReference type="ARBA" id="ARBA00009156"/>
    </source>
</evidence>
<evidence type="ECO:0000313" key="6">
    <source>
        <dbReference type="EMBL" id="GAO43100.1"/>
    </source>
</evidence>
<dbReference type="SUPFAM" id="SSF53067">
    <property type="entry name" value="Actin-like ATPase domain"/>
    <property type="match status" value="2"/>
</dbReference>
<dbReference type="InterPro" id="IPR018484">
    <property type="entry name" value="FGGY_N"/>
</dbReference>
<gene>
    <name evidence="6" type="ORF">FPE01S_02_02040</name>
</gene>
<dbReference type="Pfam" id="PF21546">
    <property type="entry name" value="FGGY_C_2"/>
    <property type="match status" value="1"/>
</dbReference>
<dbReference type="PANTHER" id="PTHR43095:SF2">
    <property type="entry name" value="GLUCONOKINASE"/>
    <property type="match status" value="1"/>
</dbReference>
<comment type="similarity">
    <text evidence="1">Belongs to the FGGY kinase family.</text>
</comment>
<dbReference type="InterPro" id="IPR049382">
    <property type="entry name" value="FGGY_C_2"/>
</dbReference>
<evidence type="ECO:0000256" key="2">
    <source>
        <dbReference type="ARBA" id="ARBA00022679"/>
    </source>
</evidence>
<dbReference type="EMBL" id="BBWV01000002">
    <property type="protein sequence ID" value="GAO43100.1"/>
    <property type="molecule type" value="Genomic_DNA"/>
</dbReference>
<dbReference type="STRING" id="1220578.FPE01S_02_02040"/>
<proteinExistence type="inferred from homology"/>
<evidence type="ECO:0000259" key="4">
    <source>
        <dbReference type="Pfam" id="PF00370"/>
    </source>
</evidence>
<evidence type="ECO:0000313" key="7">
    <source>
        <dbReference type="Proteomes" id="UP000033121"/>
    </source>
</evidence>
<feature type="domain" description="Carbohydrate kinase FGGY N-terminal" evidence="4">
    <location>
        <begin position="8"/>
        <end position="217"/>
    </location>
</feature>
<dbReference type="OrthoDB" id="9786272at2"/>
<protein>
    <submittedName>
        <fullName evidence="6">Putative sugar kinase</fullName>
    </submittedName>
</protein>
<dbReference type="GO" id="GO:0005975">
    <property type="term" value="P:carbohydrate metabolic process"/>
    <property type="evidence" value="ECO:0007669"/>
    <property type="project" value="InterPro"/>
</dbReference>
<comment type="caution">
    <text evidence="6">The sequence shown here is derived from an EMBL/GenBank/DDBJ whole genome shotgun (WGS) entry which is preliminary data.</text>
</comment>
<evidence type="ECO:0000259" key="5">
    <source>
        <dbReference type="Pfam" id="PF21546"/>
    </source>
</evidence>
<dbReference type="PANTHER" id="PTHR43095">
    <property type="entry name" value="SUGAR KINASE"/>
    <property type="match status" value="1"/>
</dbReference>
<dbReference type="Gene3D" id="3.30.420.40">
    <property type="match status" value="2"/>
</dbReference>
<keyword evidence="3 6" id="KW-0418">Kinase</keyword>
<dbReference type="InterPro" id="IPR050406">
    <property type="entry name" value="FGGY_Carb_Kinase"/>
</dbReference>
<keyword evidence="7" id="KW-1185">Reference proteome</keyword>
<evidence type="ECO:0000256" key="3">
    <source>
        <dbReference type="ARBA" id="ARBA00022777"/>
    </source>
</evidence>